<name>A0ABD1D1G7_CULPP</name>
<feature type="compositionally biased region" description="Gly residues" evidence="1">
    <location>
        <begin position="28"/>
        <end position="42"/>
    </location>
</feature>
<comment type="caution">
    <text evidence="2">The sequence shown here is derived from an EMBL/GenBank/DDBJ whole genome shotgun (WGS) entry which is preliminary data.</text>
</comment>
<feature type="compositionally biased region" description="Basic residues" evidence="1">
    <location>
        <begin position="455"/>
        <end position="464"/>
    </location>
</feature>
<feature type="region of interest" description="Disordered" evidence="1">
    <location>
        <begin position="440"/>
        <end position="479"/>
    </location>
</feature>
<dbReference type="InterPro" id="IPR053207">
    <property type="entry name" value="Non-NMDA_GluR_Accessory"/>
</dbReference>
<keyword evidence="3" id="KW-1185">Reference proteome</keyword>
<feature type="compositionally biased region" description="Basic and acidic residues" evidence="1">
    <location>
        <begin position="58"/>
        <end position="88"/>
    </location>
</feature>
<feature type="region of interest" description="Disordered" evidence="1">
    <location>
        <begin position="327"/>
        <end position="365"/>
    </location>
</feature>
<evidence type="ECO:0000313" key="2">
    <source>
        <dbReference type="EMBL" id="KAL1381830.1"/>
    </source>
</evidence>
<evidence type="ECO:0000256" key="1">
    <source>
        <dbReference type="SAM" id="MobiDB-lite"/>
    </source>
</evidence>
<sequence>MQDANDAGTKNSVENQHCKQPKPHQVSGGMGSEKGLVFGGSIGLQEKMPKYSSGGRGKSKDGSRHGKANEMVKESSGRRDKSSRSNERRRMVAEFYDNDAPKLCDQVSLERNNHRMRPCTPLESYVSTGSDLKIKFHTMTGTSLFPFSFSIKYEFVDTELGGEPYIGQKSEDIPLLCSMVFRKRKGEFQSPRNVLLHGRGGAINITCLYRFEASVGERVRIDLFNVSFGDSATCTTESDGHTGRAKCTPSEADPDGRVEELRLYDVPYKDVKIPLGCFCDNTTSSYIFPLTFVLNSRTMELTFTVTRLNVSDVHDDVRADPKIDPVKEWKHKVSQEEDEEAGEPEEEGSDEKDTESGKSAAKEQVDPEKAFQCTLYGATGFIRNLPVYPMTVKNSGLIIEHLQDLRSAKRFLKQLFESKPYIYDGVKLIKLEHKPFTECPAAEAQRGGRSGKAQGRGRMKRKSNAKSGSRETKVGGGAGKAAAAAAIKAKLTYNDLKLVKLPASTDESNGGCLPASA</sequence>
<dbReference type="InterPro" id="IPR035914">
    <property type="entry name" value="Sperma_CUB_dom_sf"/>
</dbReference>
<dbReference type="Proteomes" id="UP001562425">
    <property type="component" value="Unassembled WGS sequence"/>
</dbReference>
<reference evidence="2 3" key="1">
    <citation type="submission" date="2024-05" db="EMBL/GenBank/DDBJ databases">
        <title>Culex pipiens pipiens assembly and annotation.</title>
        <authorList>
            <person name="Alout H."/>
            <person name="Durand T."/>
        </authorList>
    </citation>
    <scope>NUCLEOTIDE SEQUENCE [LARGE SCALE GENOMIC DNA]</scope>
    <source>
        <strain evidence="2">HA-2024</strain>
        <tissue evidence="2">Whole body</tissue>
    </source>
</reference>
<proteinExistence type="predicted"/>
<feature type="compositionally biased region" description="Basic and acidic residues" evidence="1">
    <location>
        <begin position="354"/>
        <end position="365"/>
    </location>
</feature>
<dbReference type="Gene3D" id="2.60.120.290">
    <property type="entry name" value="Spermadhesin, CUB domain"/>
    <property type="match status" value="1"/>
</dbReference>
<protein>
    <submittedName>
        <fullName evidence="2">Uncharacterized protein</fullName>
    </submittedName>
</protein>
<dbReference type="PANTHER" id="PTHR47537">
    <property type="entry name" value="CUBILIN"/>
    <property type="match status" value="1"/>
</dbReference>
<accession>A0ABD1D1G7</accession>
<dbReference type="AlphaFoldDB" id="A0ABD1D1G7"/>
<feature type="region of interest" description="Disordered" evidence="1">
    <location>
        <begin position="1"/>
        <end position="88"/>
    </location>
</feature>
<gene>
    <name evidence="2" type="ORF">pipiens_013313</name>
</gene>
<evidence type="ECO:0000313" key="3">
    <source>
        <dbReference type="Proteomes" id="UP001562425"/>
    </source>
</evidence>
<organism evidence="2 3">
    <name type="scientific">Culex pipiens pipiens</name>
    <name type="common">Northern house mosquito</name>
    <dbReference type="NCBI Taxonomy" id="38569"/>
    <lineage>
        <taxon>Eukaryota</taxon>
        <taxon>Metazoa</taxon>
        <taxon>Ecdysozoa</taxon>
        <taxon>Arthropoda</taxon>
        <taxon>Hexapoda</taxon>
        <taxon>Insecta</taxon>
        <taxon>Pterygota</taxon>
        <taxon>Neoptera</taxon>
        <taxon>Endopterygota</taxon>
        <taxon>Diptera</taxon>
        <taxon>Nematocera</taxon>
        <taxon>Culicoidea</taxon>
        <taxon>Culicidae</taxon>
        <taxon>Culicinae</taxon>
        <taxon>Culicini</taxon>
        <taxon>Culex</taxon>
        <taxon>Culex</taxon>
    </lineage>
</organism>
<feature type="compositionally biased region" description="Acidic residues" evidence="1">
    <location>
        <begin position="336"/>
        <end position="353"/>
    </location>
</feature>
<dbReference type="PANTHER" id="PTHR47537:SF8">
    <property type="entry name" value="CUB DOMAIN-CONTAINING PROTEIN"/>
    <property type="match status" value="1"/>
</dbReference>
<dbReference type="EMBL" id="JBEHCU010008534">
    <property type="protein sequence ID" value="KAL1381830.1"/>
    <property type="molecule type" value="Genomic_DNA"/>
</dbReference>